<dbReference type="AlphaFoldDB" id="A0A175YJS9"/>
<dbReference type="FunFam" id="2.20.25.80:FF:000006">
    <property type="entry name" value="WRKY transcription factor"/>
    <property type="match status" value="1"/>
</dbReference>
<feature type="region of interest" description="Disordered" evidence="7">
    <location>
        <begin position="185"/>
        <end position="224"/>
    </location>
</feature>
<dbReference type="OMA" id="CFGNGMG"/>
<evidence type="ECO:0000256" key="7">
    <source>
        <dbReference type="SAM" id="MobiDB-lite"/>
    </source>
</evidence>
<sequence>MDTTWLEDELVRELLDDDSPLFILPCEEENDMSTGSNSSNYYSSYSFLDQLVSGSGILSEQTVESDSRSLTSNNYPSSYMQELLLATSRNSLLERGMCKSESKYTLRIKSSGNVISDDGYKWRKYGQKSIKNSSNPRSYYRCTNPHCSAKKQVERSTDDPDTIIITYEGLHLHFTYPFLKLGQTDSTGPVTKKPKLSSPIDEAHVDDTQRTKEKEPGYTSAGPDVVTDLAQDEVGLGPQGLLEDMVPFVVRNPQINTSSSHSSSVSSCPSPPTSPLSFSWSPPHYSNLYFDMGL</sequence>
<comment type="caution">
    <text evidence="9">The sequence shown here is derived from an EMBL/GenBank/DDBJ whole genome shotgun (WGS) entry which is preliminary data.</text>
</comment>
<dbReference type="KEGG" id="dcr:108199000"/>
<name>A0A175YJS9_DAUCS</name>
<comment type="subcellular location">
    <subcellularLocation>
        <location evidence="1">Nucleus</location>
    </subcellularLocation>
</comment>
<evidence type="ECO:0000259" key="8">
    <source>
        <dbReference type="PROSITE" id="PS50811"/>
    </source>
</evidence>
<evidence type="ECO:0000256" key="1">
    <source>
        <dbReference type="ARBA" id="ARBA00004123"/>
    </source>
</evidence>
<feature type="domain" description="WRKY" evidence="8">
    <location>
        <begin position="111"/>
        <end position="173"/>
    </location>
</feature>
<dbReference type="InterPro" id="IPR036576">
    <property type="entry name" value="WRKY_dom_sf"/>
</dbReference>
<keyword evidence="3" id="KW-0805">Transcription regulation</keyword>
<evidence type="ECO:0000256" key="5">
    <source>
        <dbReference type="ARBA" id="ARBA00023163"/>
    </source>
</evidence>
<dbReference type="PROSITE" id="PS50811">
    <property type="entry name" value="WRKY"/>
    <property type="match status" value="1"/>
</dbReference>
<gene>
    <name evidence="9" type="ORF">DCAR_028753</name>
</gene>
<dbReference type="Pfam" id="PF03106">
    <property type="entry name" value="WRKY"/>
    <property type="match status" value="1"/>
</dbReference>
<dbReference type="GO" id="GO:0005634">
    <property type="term" value="C:nucleus"/>
    <property type="evidence" value="ECO:0007669"/>
    <property type="project" value="UniProtKB-SubCell"/>
</dbReference>
<evidence type="ECO:0000256" key="2">
    <source>
        <dbReference type="ARBA" id="ARBA00022737"/>
    </source>
</evidence>
<dbReference type="InterPro" id="IPR044810">
    <property type="entry name" value="WRKY_plant"/>
</dbReference>
<dbReference type="Gene3D" id="2.20.25.80">
    <property type="entry name" value="WRKY domain"/>
    <property type="match status" value="1"/>
</dbReference>
<accession>A0A175YJS9</accession>
<evidence type="ECO:0000313" key="9">
    <source>
        <dbReference type="EMBL" id="KZM83825.1"/>
    </source>
</evidence>
<dbReference type="GO" id="GO:0003700">
    <property type="term" value="F:DNA-binding transcription factor activity"/>
    <property type="evidence" value="ECO:0007669"/>
    <property type="project" value="InterPro"/>
</dbReference>
<dbReference type="SMART" id="SM00774">
    <property type="entry name" value="WRKY"/>
    <property type="match status" value="1"/>
</dbReference>
<evidence type="ECO:0000256" key="4">
    <source>
        <dbReference type="ARBA" id="ARBA00023125"/>
    </source>
</evidence>
<dbReference type="GO" id="GO:0043565">
    <property type="term" value="F:sequence-specific DNA binding"/>
    <property type="evidence" value="ECO:0007669"/>
    <property type="project" value="InterPro"/>
</dbReference>
<keyword evidence="6" id="KW-0539">Nucleus</keyword>
<proteinExistence type="predicted"/>
<dbReference type="Gramene" id="KZM83825">
    <property type="protein sequence ID" value="KZM83825"/>
    <property type="gene ID" value="DCAR_028753"/>
</dbReference>
<evidence type="ECO:0000256" key="6">
    <source>
        <dbReference type="ARBA" id="ARBA00023242"/>
    </source>
</evidence>
<dbReference type="SUPFAM" id="SSF118290">
    <property type="entry name" value="WRKY DNA-binding domain"/>
    <property type="match status" value="1"/>
</dbReference>
<keyword evidence="4" id="KW-0238">DNA-binding</keyword>
<protein>
    <recommendedName>
        <fullName evidence="8">WRKY domain-containing protein</fullName>
    </recommendedName>
</protein>
<feature type="compositionally biased region" description="Low complexity" evidence="7">
    <location>
        <begin position="258"/>
        <end position="268"/>
    </location>
</feature>
<evidence type="ECO:0000256" key="3">
    <source>
        <dbReference type="ARBA" id="ARBA00023015"/>
    </source>
</evidence>
<feature type="compositionally biased region" description="Basic and acidic residues" evidence="7">
    <location>
        <begin position="201"/>
        <end position="216"/>
    </location>
</feature>
<dbReference type="EMBL" id="LNRQ01000008">
    <property type="protein sequence ID" value="KZM83825.1"/>
    <property type="molecule type" value="Genomic_DNA"/>
</dbReference>
<dbReference type="PANTHER" id="PTHR31221">
    <property type="entry name" value="WRKY TRANSCRIPTION FACTOR PROTEIN 1-RELATED"/>
    <property type="match status" value="1"/>
</dbReference>
<feature type="region of interest" description="Disordered" evidence="7">
    <location>
        <begin position="256"/>
        <end position="277"/>
    </location>
</feature>
<organism evidence="9">
    <name type="scientific">Daucus carota subsp. sativus</name>
    <name type="common">Carrot</name>
    <dbReference type="NCBI Taxonomy" id="79200"/>
    <lineage>
        <taxon>Eukaryota</taxon>
        <taxon>Viridiplantae</taxon>
        <taxon>Streptophyta</taxon>
        <taxon>Embryophyta</taxon>
        <taxon>Tracheophyta</taxon>
        <taxon>Spermatophyta</taxon>
        <taxon>Magnoliopsida</taxon>
        <taxon>eudicotyledons</taxon>
        <taxon>Gunneridae</taxon>
        <taxon>Pentapetalae</taxon>
        <taxon>asterids</taxon>
        <taxon>campanulids</taxon>
        <taxon>Apiales</taxon>
        <taxon>Apiaceae</taxon>
        <taxon>Apioideae</taxon>
        <taxon>Scandiceae</taxon>
        <taxon>Daucinae</taxon>
        <taxon>Daucus</taxon>
        <taxon>Daucus sect. Daucus</taxon>
    </lineage>
</organism>
<dbReference type="OrthoDB" id="652816at2759"/>
<reference evidence="9" key="1">
    <citation type="journal article" date="2016" name="Nat. Genet.">
        <title>A high-quality carrot genome assembly provides new insights into carotenoid accumulation and asterid genome evolution.</title>
        <authorList>
            <person name="Iorizzo M."/>
            <person name="Ellison S."/>
            <person name="Senalik D."/>
            <person name="Zeng P."/>
            <person name="Satapoomin P."/>
            <person name="Huang J."/>
            <person name="Bowman M."/>
            <person name="Iovene M."/>
            <person name="Sanseverino W."/>
            <person name="Cavagnaro P."/>
            <person name="Yildiz M."/>
            <person name="Macko-Podgorni A."/>
            <person name="Moranska E."/>
            <person name="Grzebelus E."/>
            <person name="Grzebelus D."/>
            <person name="Ashrafi H."/>
            <person name="Zheng Z."/>
            <person name="Cheng S."/>
            <person name="Spooner D."/>
            <person name="Van Deynze A."/>
            <person name="Simon P."/>
        </authorList>
    </citation>
    <scope>NUCLEOTIDE SEQUENCE [LARGE SCALE GENOMIC DNA]</scope>
    <source>
        <tissue evidence="9">Leaf</tissue>
    </source>
</reference>
<dbReference type="InterPro" id="IPR003657">
    <property type="entry name" value="WRKY_dom"/>
</dbReference>
<dbReference type="PANTHER" id="PTHR31221:SF42">
    <property type="entry name" value="WRKY TRANSCRIPTION FACTOR 49-RELATED"/>
    <property type="match status" value="1"/>
</dbReference>
<keyword evidence="5" id="KW-0804">Transcription</keyword>
<keyword evidence="2" id="KW-0677">Repeat</keyword>